<dbReference type="Proteomes" id="UP000262882">
    <property type="component" value="Unassembled WGS sequence"/>
</dbReference>
<evidence type="ECO:0000313" key="2">
    <source>
        <dbReference type="Proteomes" id="UP000262882"/>
    </source>
</evidence>
<accession>A0A372GR63</accession>
<proteinExistence type="predicted"/>
<organism evidence="1 2">
    <name type="scientific">Actinomadura spongiicola</name>
    <dbReference type="NCBI Taxonomy" id="2303421"/>
    <lineage>
        <taxon>Bacteria</taxon>
        <taxon>Bacillati</taxon>
        <taxon>Actinomycetota</taxon>
        <taxon>Actinomycetes</taxon>
        <taxon>Streptosporangiales</taxon>
        <taxon>Thermomonosporaceae</taxon>
        <taxon>Actinomadura</taxon>
    </lineage>
</organism>
<keyword evidence="2" id="KW-1185">Reference proteome</keyword>
<reference evidence="1 2" key="1">
    <citation type="submission" date="2018-08" db="EMBL/GenBank/DDBJ databases">
        <title>Actinomadura spongicola sp. nov., isolated from marine sponge Leucetta chagosensis.</title>
        <authorList>
            <person name="Li L."/>
            <person name="Lin H.W."/>
        </authorList>
    </citation>
    <scope>NUCLEOTIDE SEQUENCE [LARGE SCALE GENOMIC DNA]</scope>
    <source>
        <strain evidence="1 2">LHW52907</strain>
    </source>
</reference>
<gene>
    <name evidence="1" type="ORF">D0T12_04555</name>
</gene>
<evidence type="ECO:0000313" key="1">
    <source>
        <dbReference type="EMBL" id="RFS87609.1"/>
    </source>
</evidence>
<protein>
    <submittedName>
        <fullName evidence="1">Uncharacterized protein</fullName>
    </submittedName>
</protein>
<sequence length="34" mass="3956">MIWQRIRFTITTYDAGGRITVKDFEPVWTGGAMH</sequence>
<dbReference type="EMBL" id="QVNQ01000001">
    <property type="protein sequence ID" value="RFS87609.1"/>
    <property type="molecule type" value="Genomic_DNA"/>
</dbReference>
<name>A0A372GR63_9ACTN</name>
<comment type="caution">
    <text evidence="1">The sequence shown here is derived from an EMBL/GenBank/DDBJ whole genome shotgun (WGS) entry which is preliminary data.</text>
</comment>
<dbReference type="AlphaFoldDB" id="A0A372GR63"/>